<keyword evidence="2" id="KW-1185">Reference proteome</keyword>
<dbReference type="OrthoDB" id="2734608at2759"/>
<comment type="caution">
    <text evidence="1">The sequence shown here is derived from an EMBL/GenBank/DDBJ whole genome shotgun (WGS) entry which is preliminary data.</text>
</comment>
<sequence>MSANLSQCPAYLKPGAELDIVLDGADGTLHVVIDHPVLPFTSSQVIVARLVSKSPHTPCKLALGSNVILKIFDPRFLKRRGPDDDEQPWSYEAELEGFKRHKGQLTRWCRTQHPDILGMDKWEEFYFLRMSSDHAAEVEAYRRLRPLQGRGVPVFYGSGTLDLTHTAPPRAFSPRLILLEQITDAVDLADIDPLLLHAPLVEALLETVGALGPLGVAHGDLNFTNYLFTPARSPRRAVLIDFADSVCRAPGASDEEWAREVEEHGVVRETRVRLAMRFAVAGVRVPECCRHDIPDLVDRDTMMQPTPTFPPPPMTEALVAGL</sequence>
<protein>
    <submittedName>
        <fullName evidence="1">Uncharacterized protein</fullName>
    </submittedName>
</protein>
<gene>
    <name evidence="1" type="ORF">PsYK624_129790</name>
</gene>
<dbReference type="SUPFAM" id="SSF56112">
    <property type="entry name" value="Protein kinase-like (PK-like)"/>
    <property type="match status" value="1"/>
</dbReference>
<accession>A0A9P3GKV0</accession>
<dbReference type="EMBL" id="BPQB01000063">
    <property type="protein sequence ID" value="GJE96773.1"/>
    <property type="molecule type" value="Genomic_DNA"/>
</dbReference>
<dbReference type="Proteomes" id="UP000703269">
    <property type="component" value="Unassembled WGS sequence"/>
</dbReference>
<proteinExistence type="predicted"/>
<evidence type="ECO:0000313" key="1">
    <source>
        <dbReference type="EMBL" id="GJE96773.1"/>
    </source>
</evidence>
<evidence type="ECO:0000313" key="2">
    <source>
        <dbReference type="Proteomes" id="UP000703269"/>
    </source>
</evidence>
<organism evidence="1 2">
    <name type="scientific">Phanerochaete sordida</name>
    <dbReference type="NCBI Taxonomy" id="48140"/>
    <lineage>
        <taxon>Eukaryota</taxon>
        <taxon>Fungi</taxon>
        <taxon>Dikarya</taxon>
        <taxon>Basidiomycota</taxon>
        <taxon>Agaricomycotina</taxon>
        <taxon>Agaricomycetes</taxon>
        <taxon>Polyporales</taxon>
        <taxon>Phanerochaetaceae</taxon>
        <taxon>Phanerochaete</taxon>
    </lineage>
</organism>
<reference evidence="1 2" key="1">
    <citation type="submission" date="2021-08" db="EMBL/GenBank/DDBJ databases">
        <title>Draft Genome Sequence of Phanerochaete sordida strain YK-624.</title>
        <authorList>
            <person name="Mori T."/>
            <person name="Dohra H."/>
            <person name="Suzuki T."/>
            <person name="Kawagishi H."/>
            <person name="Hirai H."/>
        </authorList>
    </citation>
    <scope>NUCLEOTIDE SEQUENCE [LARGE SCALE GENOMIC DNA]</scope>
    <source>
        <strain evidence="1 2">YK-624</strain>
    </source>
</reference>
<name>A0A9P3GKV0_9APHY</name>
<dbReference type="AlphaFoldDB" id="A0A9P3GKV0"/>
<dbReference type="InterPro" id="IPR011009">
    <property type="entry name" value="Kinase-like_dom_sf"/>
</dbReference>